<dbReference type="GO" id="GO:0032993">
    <property type="term" value="C:protein-DNA complex"/>
    <property type="evidence" value="ECO:0007669"/>
    <property type="project" value="TreeGrafter"/>
</dbReference>
<dbReference type="Pfam" id="PF00486">
    <property type="entry name" value="Trans_reg_C"/>
    <property type="match status" value="1"/>
</dbReference>
<evidence type="ECO:0000256" key="4">
    <source>
        <dbReference type="ARBA" id="ARBA00023125"/>
    </source>
</evidence>
<evidence type="ECO:0000256" key="6">
    <source>
        <dbReference type="PROSITE-ProRule" id="PRU00169"/>
    </source>
</evidence>
<dbReference type="PANTHER" id="PTHR48111:SF22">
    <property type="entry name" value="REGULATOR OF RPOS"/>
    <property type="match status" value="1"/>
</dbReference>
<proteinExistence type="predicted"/>
<evidence type="ECO:0000259" key="8">
    <source>
        <dbReference type="PROSITE" id="PS50110"/>
    </source>
</evidence>
<evidence type="ECO:0000256" key="2">
    <source>
        <dbReference type="ARBA" id="ARBA00023012"/>
    </source>
</evidence>
<accession>A0A3N5YQP1</accession>
<dbReference type="InterPro" id="IPR039420">
    <property type="entry name" value="WalR-like"/>
</dbReference>
<evidence type="ECO:0000256" key="7">
    <source>
        <dbReference type="PROSITE-ProRule" id="PRU01091"/>
    </source>
</evidence>
<feature type="DNA-binding region" description="OmpR/PhoB-type" evidence="7">
    <location>
        <begin position="127"/>
        <end position="225"/>
    </location>
</feature>
<dbReference type="CDD" id="cd00383">
    <property type="entry name" value="trans_reg_C"/>
    <property type="match status" value="1"/>
</dbReference>
<dbReference type="Gene3D" id="6.10.250.690">
    <property type="match status" value="1"/>
</dbReference>
<dbReference type="GO" id="GO:0000976">
    <property type="term" value="F:transcription cis-regulatory region binding"/>
    <property type="evidence" value="ECO:0007669"/>
    <property type="project" value="TreeGrafter"/>
</dbReference>
<keyword evidence="11" id="KW-1185">Reference proteome</keyword>
<dbReference type="CDD" id="cd17574">
    <property type="entry name" value="REC_OmpR"/>
    <property type="match status" value="1"/>
</dbReference>
<dbReference type="Gene3D" id="3.40.50.2300">
    <property type="match status" value="1"/>
</dbReference>
<dbReference type="InterPro" id="IPR001867">
    <property type="entry name" value="OmpR/PhoB-type_DNA-bd"/>
</dbReference>
<keyword evidence="2" id="KW-0902">Two-component regulatory system</keyword>
<keyword evidence="3" id="KW-0805">Transcription regulation</keyword>
<feature type="domain" description="Response regulatory" evidence="8">
    <location>
        <begin position="3"/>
        <end position="118"/>
    </location>
</feature>
<organism evidence="10 11">
    <name type="scientific">Alteromonas sediminis</name>
    <dbReference type="NCBI Taxonomy" id="2259342"/>
    <lineage>
        <taxon>Bacteria</taxon>
        <taxon>Pseudomonadati</taxon>
        <taxon>Pseudomonadota</taxon>
        <taxon>Gammaproteobacteria</taxon>
        <taxon>Alteromonadales</taxon>
        <taxon>Alteromonadaceae</taxon>
        <taxon>Alteromonas/Salinimonas group</taxon>
        <taxon>Alteromonas</taxon>
    </lineage>
</organism>
<sequence length="227" mass="25127">MASILIVEDDIDIATGIAEYVETIGHELDFAYTGTQAQQMIRAERYDLILLDINLPHLSGYDICQDLLSDQLAAIPVIMMSANTHEKDVIKGFQSGAWDYLKKPFSYAELTARINVALARGYSNNTAAGVKHLGFVLDLESKSLSHECGTSVQLKSLGFLILKILLEHAPKTVSTSSLIDQLWPDEVPPSNPLRANIYTLRQQLKKAFNKELVQTVKGIGYKFDADA</sequence>
<evidence type="ECO:0000313" key="10">
    <source>
        <dbReference type="EMBL" id="RPJ68531.1"/>
    </source>
</evidence>
<dbReference type="RefSeq" id="WP_124026532.1">
    <property type="nucleotide sequence ID" value="NZ_JBHRSN010000005.1"/>
</dbReference>
<protein>
    <submittedName>
        <fullName evidence="10">DNA-binding response regulator</fullName>
    </submittedName>
</protein>
<evidence type="ECO:0000256" key="1">
    <source>
        <dbReference type="ARBA" id="ARBA00022553"/>
    </source>
</evidence>
<dbReference type="AlphaFoldDB" id="A0A3N5YQP1"/>
<dbReference type="SMART" id="SM00448">
    <property type="entry name" value="REC"/>
    <property type="match status" value="1"/>
</dbReference>
<dbReference type="PANTHER" id="PTHR48111">
    <property type="entry name" value="REGULATOR OF RPOS"/>
    <property type="match status" value="1"/>
</dbReference>
<evidence type="ECO:0000313" key="11">
    <source>
        <dbReference type="Proteomes" id="UP000275281"/>
    </source>
</evidence>
<feature type="domain" description="OmpR/PhoB-type" evidence="9">
    <location>
        <begin position="127"/>
        <end position="225"/>
    </location>
</feature>
<dbReference type="PROSITE" id="PS51755">
    <property type="entry name" value="OMPR_PHOB"/>
    <property type="match status" value="1"/>
</dbReference>
<dbReference type="GO" id="GO:0005829">
    <property type="term" value="C:cytosol"/>
    <property type="evidence" value="ECO:0007669"/>
    <property type="project" value="TreeGrafter"/>
</dbReference>
<evidence type="ECO:0000259" key="9">
    <source>
        <dbReference type="PROSITE" id="PS51755"/>
    </source>
</evidence>
<name>A0A3N5YQP1_9ALTE</name>
<keyword evidence="4 7" id="KW-0238">DNA-binding</keyword>
<dbReference type="Proteomes" id="UP000275281">
    <property type="component" value="Unassembled WGS sequence"/>
</dbReference>
<dbReference type="Pfam" id="PF00072">
    <property type="entry name" value="Response_reg"/>
    <property type="match status" value="1"/>
</dbReference>
<dbReference type="SMART" id="SM00862">
    <property type="entry name" value="Trans_reg_C"/>
    <property type="match status" value="1"/>
</dbReference>
<evidence type="ECO:0000256" key="3">
    <source>
        <dbReference type="ARBA" id="ARBA00023015"/>
    </source>
</evidence>
<dbReference type="Gene3D" id="1.10.10.10">
    <property type="entry name" value="Winged helix-like DNA-binding domain superfamily/Winged helix DNA-binding domain"/>
    <property type="match status" value="1"/>
</dbReference>
<dbReference type="PROSITE" id="PS50110">
    <property type="entry name" value="RESPONSE_REGULATORY"/>
    <property type="match status" value="1"/>
</dbReference>
<keyword evidence="1 6" id="KW-0597">Phosphoprotein</keyword>
<feature type="modified residue" description="4-aspartylphosphate" evidence="6">
    <location>
        <position position="52"/>
    </location>
</feature>
<dbReference type="OrthoDB" id="4127888at2"/>
<reference evidence="10 11" key="1">
    <citation type="submission" date="2018-11" db="EMBL/GenBank/DDBJ databases">
        <authorList>
            <person name="Ye M.-Q."/>
            <person name="Du Z.-J."/>
        </authorList>
    </citation>
    <scope>NUCLEOTIDE SEQUENCE [LARGE SCALE GENOMIC DNA]</scope>
    <source>
        <strain evidence="10 11">U0105</strain>
    </source>
</reference>
<dbReference type="InterPro" id="IPR011006">
    <property type="entry name" value="CheY-like_superfamily"/>
</dbReference>
<dbReference type="InterPro" id="IPR036388">
    <property type="entry name" value="WH-like_DNA-bd_sf"/>
</dbReference>
<dbReference type="EMBL" id="RPOK01000001">
    <property type="protein sequence ID" value="RPJ68531.1"/>
    <property type="molecule type" value="Genomic_DNA"/>
</dbReference>
<gene>
    <name evidence="10" type="ORF">DRW07_03755</name>
</gene>
<comment type="caution">
    <text evidence="10">The sequence shown here is derived from an EMBL/GenBank/DDBJ whole genome shotgun (WGS) entry which is preliminary data.</text>
</comment>
<dbReference type="InterPro" id="IPR016032">
    <property type="entry name" value="Sig_transdc_resp-reg_C-effctor"/>
</dbReference>
<dbReference type="GO" id="GO:0006355">
    <property type="term" value="P:regulation of DNA-templated transcription"/>
    <property type="evidence" value="ECO:0007669"/>
    <property type="project" value="InterPro"/>
</dbReference>
<dbReference type="GO" id="GO:0000156">
    <property type="term" value="F:phosphorelay response regulator activity"/>
    <property type="evidence" value="ECO:0007669"/>
    <property type="project" value="TreeGrafter"/>
</dbReference>
<keyword evidence="5" id="KW-0804">Transcription</keyword>
<evidence type="ECO:0000256" key="5">
    <source>
        <dbReference type="ARBA" id="ARBA00023163"/>
    </source>
</evidence>
<dbReference type="SUPFAM" id="SSF46894">
    <property type="entry name" value="C-terminal effector domain of the bipartite response regulators"/>
    <property type="match status" value="1"/>
</dbReference>
<dbReference type="SUPFAM" id="SSF52172">
    <property type="entry name" value="CheY-like"/>
    <property type="match status" value="1"/>
</dbReference>
<dbReference type="InterPro" id="IPR001789">
    <property type="entry name" value="Sig_transdc_resp-reg_receiver"/>
</dbReference>